<dbReference type="Proteomes" id="UP000594262">
    <property type="component" value="Unplaced"/>
</dbReference>
<evidence type="ECO:0000313" key="7">
    <source>
        <dbReference type="EnsemblMetazoa" id="CLYHEMP020896.1"/>
    </source>
</evidence>
<dbReference type="AlphaFoldDB" id="A0A7M5XCT3"/>
<dbReference type="RefSeq" id="XP_066924378.1">
    <property type="nucleotide sequence ID" value="XM_067068277.1"/>
</dbReference>
<dbReference type="GeneID" id="136811653"/>
<evidence type="ECO:0000256" key="1">
    <source>
        <dbReference type="ARBA" id="ARBA00001946"/>
    </source>
</evidence>
<dbReference type="GO" id="GO:0016779">
    <property type="term" value="F:nucleotidyltransferase activity"/>
    <property type="evidence" value="ECO:0007669"/>
    <property type="project" value="UniProtKB-ARBA"/>
</dbReference>
<evidence type="ECO:0000256" key="4">
    <source>
        <dbReference type="SAM" id="MobiDB-lite"/>
    </source>
</evidence>
<dbReference type="EnsemblMetazoa" id="CLYHEMT020896.1">
    <property type="protein sequence ID" value="CLYHEMP020896.1"/>
    <property type="gene ID" value="CLYHEMG020896"/>
</dbReference>
<organism evidence="7 8">
    <name type="scientific">Clytia hemisphaerica</name>
    <dbReference type="NCBI Taxonomy" id="252671"/>
    <lineage>
        <taxon>Eukaryota</taxon>
        <taxon>Metazoa</taxon>
        <taxon>Cnidaria</taxon>
        <taxon>Hydrozoa</taxon>
        <taxon>Hydroidolina</taxon>
        <taxon>Leptothecata</taxon>
        <taxon>Obeliida</taxon>
        <taxon>Clytiidae</taxon>
        <taxon>Clytia</taxon>
    </lineage>
</organism>
<feature type="region of interest" description="Disordered" evidence="4">
    <location>
        <begin position="789"/>
        <end position="824"/>
    </location>
</feature>
<feature type="domain" description="Mab-21-like HhH/H2TH-like" evidence="6">
    <location>
        <begin position="502"/>
        <end position="599"/>
    </location>
</feature>
<name>A0A7M5XCT3_9CNID</name>
<sequence length="972" mass="112078">MEKTVENNLLQTLNIERLVEFDSHIGDVFQNVFYTLSNNTAMKIEKMGIVSHFLRSWKDTVGASSISKTLPSIITGSIVEGACLSRLYHPSHEQSLELEADIMYIVGVIDEQTANQCFQDEPKTGFLKVKYSPSITMFTSENQMKIENAVEITPDGCKYLNGKELKIMHKNLQVNEQRLRIDNGSPCIITVNQKISGPSSEIVFKIVPIHHQHQIENIASFLKDITQLFEGKCESFYQEFTHAQELCTILENVLKAVKEIESDRIFDKEHDDKNLPLLSCEAEDIISQVIEKFNSLDTSKLETDFKEMHSLLEGIILLCSGNEDSHAKARLDVFNIKSLDLTAMAKETLQTNPMVQEVKGQGKTLNEAVKVLEMIDISLVKAHSNLPNILQEYRENIVKDVANLVKSIEDRSKEECYHQNIDSISFDNVSCFYCPFWPKIAEEWVHRKRQWPSTEQIQQISDAGTFIVAKQSEEGQHHALEWRWSFSTAEISLAKLRTSTMKYCYFIFKTMFYKYFKNFPGVVKSLPSYFAKTCMLYVSEQQKEYWWDENGVVGSLLHLFKFLKKSLEEKMLPHYFIHHLNLLQDIDISLINQALNMVNQILQDPSNYLTLEESRMEIFNRIENEVNSLLSTGVESEERKTPTGYYKHFTSLRQKCAEVTSNLHRSAFLGEYYRLRFQQVHLQKLIETQDKMLQKNRGKGPDYDLIEEYFVNNKMVLQKLDQEIPTMRRSISEALIAICHLLERYCKSCDVCSGKIPCGSKYFEGLVNDCKNTVCGTCYDLNHKPSTLASDKNDIKTNDRSELNNSNSMKAESSQRLVDEAEQENGERVAGNLHDYKEMDECSIYCFTQFTHERLDQLNEGSTQCFNEVFEAQKLLTTLITEIGQSTREHCSLLSYQGALMNQELNKLFQKLAENIEQEVKEEIKQEIGHEGDPSNKIEKHASSYQEAIDLIKKLTNTVEKRNLIEKIVFRE</sequence>
<dbReference type="InterPro" id="IPR046906">
    <property type="entry name" value="Mab-21_HhH/H2TH-like"/>
</dbReference>
<feature type="domain" description="Mab-21-like nucleotidyltransferase" evidence="5">
    <location>
        <begin position="408"/>
        <end position="491"/>
    </location>
</feature>
<dbReference type="GO" id="GO:0005524">
    <property type="term" value="F:ATP binding"/>
    <property type="evidence" value="ECO:0007669"/>
    <property type="project" value="UniProtKB-KW"/>
</dbReference>
<dbReference type="InterPro" id="IPR046903">
    <property type="entry name" value="Mab-21-like_nuc_Trfase"/>
</dbReference>
<feature type="compositionally biased region" description="Basic and acidic residues" evidence="4">
    <location>
        <begin position="791"/>
        <end position="802"/>
    </location>
</feature>
<dbReference type="InterPro" id="IPR024810">
    <property type="entry name" value="MAB21L/cGLR"/>
</dbReference>
<reference evidence="7" key="1">
    <citation type="submission" date="2021-01" db="UniProtKB">
        <authorList>
            <consortium name="EnsemblMetazoa"/>
        </authorList>
    </citation>
    <scope>IDENTIFICATION</scope>
</reference>
<dbReference type="Gene3D" id="1.10.1410.40">
    <property type="match status" value="1"/>
</dbReference>
<evidence type="ECO:0000256" key="3">
    <source>
        <dbReference type="ARBA" id="ARBA00022840"/>
    </source>
</evidence>
<comment type="cofactor">
    <cofactor evidence="1">
        <name>Mg(2+)</name>
        <dbReference type="ChEBI" id="CHEBI:18420"/>
    </cofactor>
</comment>
<accession>A0A7M5XCT3</accession>
<keyword evidence="3" id="KW-0067">ATP-binding</keyword>
<protein>
    <submittedName>
        <fullName evidence="7">Uncharacterized protein</fullName>
    </submittedName>
</protein>
<evidence type="ECO:0000313" key="8">
    <source>
        <dbReference type="Proteomes" id="UP000594262"/>
    </source>
</evidence>
<evidence type="ECO:0000259" key="6">
    <source>
        <dbReference type="Pfam" id="PF20266"/>
    </source>
</evidence>
<keyword evidence="3" id="KW-0547">Nucleotide-binding</keyword>
<evidence type="ECO:0000259" key="5">
    <source>
        <dbReference type="Pfam" id="PF03281"/>
    </source>
</evidence>
<dbReference type="PANTHER" id="PTHR10656:SF69">
    <property type="entry name" value="MAB-21-LIKE HHH_H2TH-LIKE DOMAIN-CONTAINING PROTEIN"/>
    <property type="match status" value="1"/>
</dbReference>
<feature type="compositionally biased region" description="Polar residues" evidence="4">
    <location>
        <begin position="803"/>
        <end position="816"/>
    </location>
</feature>
<dbReference type="OrthoDB" id="5960251at2759"/>
<dbReference type="Pfam" id="PF03281">
    <property type="entry name" value="Mab-21"/>
    <property type="match status" value="1"/>
</dbReference>
<comment type="similarity">
    <text evidence="2">Belongs to the mab-21 family.</text>
</comment>
<proteinExistence type="inferred from homology"/>
<dbReference type="PANTHER" id="PTHR10656">
    <property type="entry name" value="CELL FATE DETERMINING PROTEIN MAB21-RELATED"/>
    <property type="match status" value="1"/>
</dbReference>
<evidence type="ECO:0000256" key="2">
    <source>
        <dbReference type="ARBA" id="ARBA00008307"/>
    </source>
</evidence>
<dbReference type="Pfam" id="PF20266">
    <property type="entry name" value="Mab-21_C"/>
    <property type="match status" value="1"/>
</dbReference>
<dbReference type="SMART" id="SM01265">
    <property type="entry name" value="Mab-21"/>
    <property type="match status" value="1"/>
</dbReference>
<keyword evidence="8" id="KW-1185">Reference proteome</keyword>